<feature type="transmembrane region" description="Helical" evidence="7">
    <location>
        <begin position="799"/>
        <end position="823"/>
    </location>
</feature>
<evidence type="ECO:0000256" key="1">
    <source>
        <dbReference type="ARBA" id="ARBA00004141"/>
    </source>
</evidence>
<evidence type="ECO:0000256" key="2">
    <source>
        <dbReference type="ARBA" id="ARBA00010199"/>
    </source>
</evidence>
<dbReference type="GO" id="GO:0016020">
    <property type="term" value="C:membrane"/>
    <property type="evidence" value="ECO:0007669"/>
    <property type="project" value="UniProtKB-SubCell"/>
</dbReference>
<dbReference type="GO" id="GO:1990961">
    <property type="term" value="P:xenobiotic detoxification by transmembrane export across the plasma membrane"/>
    <property type="evidence" value="ECO:0007669"/>
    <property type="project" value="InterPro"/>
</dbReference>
<evidence type="ECO:0000256" key="7">
    <source>
        <dbReference type="SAM" id="Phobius"/>
    </source>
</evidence>
<dbReference type="InterPro" id="IPR045069">
    <property type="entry name" value="MATE_euk"/>
</dbReference>
<dbReference type="EMBL" id="JANBUM010000004">
    <property type="protein sequence ID" value="KAJ2788155.1"/>
    <property type="molecule type" value="Genomic_DNA"/>
</dbReference>
<dbReference type="InterPro" id="IPR002528">
    <property type="entry name" value="MATE_fam"/>
</dbReference>
<dbReference type="Pfam" id="PF03124">
    <property type="entry name" value="EXS"/>
    <property type="match status" value="1"/>
</dbReference>
<evidence type="ECO:0000256" key="3">
    <source>
        <dbReference type="ARBA" id="ARBA00022692"/>
    </source>
</evidence>
<feature type="transmembrane region" description="Helical" evidence="7">
    <location>
        <begin position="769"/>
        <end position="787"/>
    </location>
</feature>
<dbReference type="Proteomes" id="UP001140172">
    <property type="component" value="Unassembled WGS sequence"/>
</dbReference>
<comment type="subcellular location">
    <subcellularLocation>
        <location evidence="1">Membrane</location>
        <topology evidence="1">Multi-pass membrane protein</topology>
    </subcellularLocation>
</comment>
<feature type="transmembrane region" description="Helical" evidence="7">
    <location>
        <begin position="696"/>
        <end position="718"/>
    </location>
</feature>
<keyword evidence="10" id="KW-1185">Reference proteome</keyword>
<keyword evidence="3 7" id="KW-0812">Transmembrane</keyword>
<evidence type="ECO:0000256" key="5">
    <source>
        <dbReference type="ARBA" id="ARBA00023136"/>
    </source>
</evidence>
<evidence type="ECO:0000256" key="4">
    <source>
        <dbReference type="ARBA" id="ARBA00022989"/>
    </source>
</evidence>
<keyword evidence="5 7" id="KW-0472">Membrane</keyword>
<evidence type="ECO:0000256" key="6">
    <source>
        <dbReference type="SAM" id="MobiDB-lite"/>
    </source>
</evidence>
<protein>
    <submittedName>
        <fullName evidence="9">Ethionine resistance protein</fullName>
    </submittedName>
</protein>
<dbReference type="Pfam" id="PF01554">
    <property type="entry name" value="MatE"/>
    <property type="match status" value="1"/>
</dbReference>
<feature type="transmembrane region" description="Helical" evidence="7">
    <location>
        <begin position="572"/>
        <end position="595"/>
    </location>
</feature>
<proteinExistence type="inferred from homology"/>
<feature type="domain" description="EXS" evidence="8">
    <location>
        <begin position="197"/>
        <end position="472"/>
    </location>
</feature>
<feature type="region of interest" description="Disordered" evidence="6">
    <location>
        <begin position="839"/>
        <end position="860"/>
    </location>
</feature>
<sequence>MYFPVAFQVLFLSLLAAFGWGANLRYLSLAGVEVRPILQLSELPTAVHSDRERGVPEDELHNNIFRLAGLLSGVALVGWVLCVLASATPGMQTFITLMTYLVIVTVIVMPRRALCHTARMQFVESLIRIVKPSMADPVFLSDVIMADILTSCARMFADLLLVLCQFTTLFRHSHRIDPGSASDGGVAEFVARHRNYNMCTDAGIFGAVLVAMPYMFRLRQCINEYLREDANSMDRKRHFANAVKYASSIPVICLSSTQRRVAVDGIMETKYSDWMLRLVYSLWILAVAFNSLYSYYWDIAFDWNLGHLSNGSKLSDIVVPVQQPSPRLKPTSASVDSNAEESVINTNVNTRDLDAAGQSMPGSWTADPSSFKQKDFLFLLRPRLCFGPPQLYYIAMGIDFLLRITWTTKLTSFSFVSLLVLGHIGASELAAAALGNMMLVVVVYSPSIGLASCLDTFCSTAFTASRDRTLVGFHLQRGLVAVAIQFLLIMPILWHLETLLVWFRQDAYVSALCGKYVRVQLLGAPAWMFFECIKRFLQAQGIMRASTYILLAVFPIHLASSLLLVWSPVVGVGYLGAALANVVTNWVILLCIVIYSRNSSASEAWGGWTLQALRAMPQYFQLAVPSMIMVCSEWWILDLLVLAASYLGSTTLAAQSIIVNTTSLTYQIPDGLSVAVCNRVGNLIGQARARRAKLSAWLGIAVGFAVGLATMIAALAVGRWWGRVYSDDPDIVTCVAMIMPACAVFQMTDAVNSVGSGVLRSLGRQDSGALINFPAYYLLGFPLGLYLTYGRPRFGVLGLWYGICLGVCVAVCLQMLICIRTSWQEEVRRCMKRVSKDQNSLTGTTAGSDDADTVSNQELL</sequence>
<dbReference type="GO" id="GO:0042910">
    <property type="term" value="F:xenobiotic transmembrane transporter activity"/>
    <property type="evidence" value="ECO:0007669"/>
    <property type="project" value="InterPro"/>
</dbReference>
<dbReference type="PROSITE" id="PS51380">
    <property type="entry name" value="EXS"/>
    <property type="match status" value="1"/>
</dbReference>
<name>A0A9W8HLS0_9FUNG</name>
<feature type="transmembrane region" description="Helical" evidence="7">
    <location>
        <begin position="437"/>
        <end position="457"/>
    </location>
</feature>
<dbReference type="GO" id="GO:0015297">
    <property type="term" value="F:antiporter activity"/>
    <property type="evidence" value="ECO:0007669"/>
    <property type="project" value="InterPro"/>
</dbReference>
<evidence type="ECO:0000313" key="9">
    <source>
        <dbReference type="EMBL" id="KAJ2788155.1"/>
    </source>
</evidence>
<dbReference type="AlphaFoldDB" id="A0A9W8HLS0"/>
<comment type="similarity">
    <text evidence="2">Belongs to the multi antimicrobial extrusion (MATE) (TC 2.A.66.1) family.</text>
</comment>
<feature type="transmembrane region" description="Helical" evidence="7">
    <location>
        <begin position="730"/>
        <end position="748"/>
    </location>
</feature>
<feature type="transmembrane region" description="Helical" evidence="7">
    <location>
        <begin position="545"/>
        <end position="566"/>
    </location>
</feature>
<dbReference type="NCBIfam" id="TIGR00797">
    <property type="entry name" value="matE"/>
    <property type="match status" value="1"/>
</dbReference>
<organism evidence="9 10">
    <name type="scientific">Coemansia interrupta</name>
    <dbReference type="NCBI Taxonomy" id="1126814"/>
    <lineage>
        <taxon>Eukaryota</taxon>
        <taxon>Fungi</taxon>
        <taxon>Fungi incertae sedis</taxon>
        <taxon>Zoopagomycota</taxon>
        <taxon>Kickxellomycotina</taxon>
        <taxon>Kickxellomycetes</taxon>
        <taxon>Kickxellales</taxon>
        <taxon>Kickxellaceae</taxon>
        <taxon>Coemansia</taxon>
    </lineage>
</organism>
<dbReference type="CDD" id="cd13132">
    <property type="entry name" value="MATE_eukaryotic"/>
    <property type="match status" value="1"/>
</dbReference>
<accession>A0A9W8HLS0</accession>
<dbReference type="InterPro" id="IPR004342">
    <property type="entry name" value="EXS_C"/>
</dbReference>
<evidence type="ECO:0000313" key="10">
    <source>
        <dbReference type="Proteomes" id="UP001140172"/>
    </source>
</evidence>
<reference evidence="9" key="1">
    <citation type="submission" date="2022-07" db="EMBL/GenBank/DDBJ databases">
        <title>Phylogenomic reconstructions and comparative analyses of Kickxellomycotina fungi.</title>
        <authorList>
            <person name="Reynolds N.K."/>
            <person name="Stajich J.E."/>
            <person name="Barry K."/>
            <person name="Grigoriev I.V."/>
            <person name="Crous P."/>
            <person name="Smith M.E."/>
        </authorList>
    </citation>
    <scope>NUCLEOTIDE SEQUENCE</scope>
    <source>
        <strain evidence="9">BCRC 34489</strain>
    </source>
</reference>
<gene>
    <name evidence="9" type="primary">ERC1_1</name>
    <name evidence="9" type="ORF">GGI15_000176</name>
</gene>
<feature type="transmembrane region" description="Helical" evidence="7">
    <location>
        <begin position="64"/>
        <end position="87"/>
    </location>
</feature>
<comment type="caution">
    <text evidence="9">The sequence shown here is derived from an EMBL/GenBank/DDBJ whole genome shotgun (WGS) entry which is preliminary data.</text>
</comment>
<feature type="transmembrane region" description="Helical" evidence="7">
    <location>
        <begin position="94"/>
        <end position="114"/>
    </location>
</feature>
<feature type="transmembrane region" description="Helical" evidence="7">
    <location>
        <begin position="478"/>
        <end position="496"/>
    </location>
</feature>
<evidence type="ECO:0000259" key="8">
    <source>
        <dbReference type="PROSITE" id="PS51380"/>
    </source>
</evidence>
<feature type="transmembrane region" description="Helical" evidence="7">
    <location>
        <begin position="274"/>
        <end position="296"/>
    </location>
</feature>
<keyword evidence="4 7" id="KW-1133">Transmembrane helix</keyword>
<dbReference type="PANTHER" id="PTHR11206">
    <property type="entry name" value="MULTIDRUG RESISTANCE PROTEIN"/>
    <property type="match status" value="1"/>
</dbReference>
<dbReference type="OrthoDB" id="2126698at2759"/>